<evidence type="ECO:0000313" key="2">
    <source>
        <dbReference type="EnsemblMetazoa" id="AALB005070-PA"/>
    </source>
</evidence>
<dbReference type="VEuPathDB" id="VectorBase:AALB005070"/>
<dbReference type="Proteomes" id="UP000069272">
    <property type="component" value="Chromosome 3L"/>
</dbReference>
<protein>
    <submittedName>
        <fullName evidence="2">Uncharacterized protein</fullName>
    </submittedName>
</protein>
<accession>A0A182FEX9</accession>
<reference evidence="2" key="2">
    <citation type="submission" date="2022-08" db="UniProtKB">
        <authorList>
            <consortium name="EnsemblMetazoa"/>
        </authorList>
    </citation>
    <scope>IDENTIFICATION</scope>
    <source>
        <strain evidence="2">STECLA/ALBI9_A</strain>
    </source>
</reference>
<evidence type="ECO:0000313" key="3">
    <source>
        <dbReference type="Proteomes" id="UP000069272"/>
    </source>
</evidence>
<evidence type="ECO:0000256" key="1">
    <source>
        <dbReference type="SAM" id="MobiDB-lite"/>
    </source>
</evidence>
<name>A0A182FEX9_ANOAL</name>
<sequence length="105" mass="12013">MGGSGRPDRSSTTSYHYHRTASSYSDLEDITPERIITCISGASQPQPYNHQQHSNHNHHYHHQHQHAHQQQHYQQYHHLPQQHIQNLIGDGGSYVSGSSQITTIL</sequence>
<organism evidence="2 3">
    <name type="scientific">Anopheles albimanus</name>
    <name type="common">New world malaria mosquito</name>
    <dbReference type="NCBI Taxonomy" id="7167"/>
    <lineage>
        <taxon>Eukaryota</taxon>
        <taxon>Metazoa</taxon>
        <taxon>Ecdysozoa</taxon>
        <taxon>Arthropoda</taxon>
        <taxon>Hexapoda</taxon>
        <taxon>Insecta</taxon>
        <taxon>Pterygota</taxon>
        <taxon>Neoptera</taxon>
        <taxon>Endopterygota</taxon>
        <taxon>Diptera</taxon>
        <taxon>Nematocera</taxon>
        <taxon>Culicoidea</taxon>
        <taxon>Culicidae</taxon>
        <taxon>Anophelinae</taxon>
        <taxon>Anopheles</taxon>
    </lineage>
</organism>
<reference evidence="2 3" key="1">
    <citation type="journal article" date="2017" name="G3 (Bethesda)">
        <title>The Physical Genome Mapping of Anopheles albimanus Corrected Scaffold Misassemblies and Identified Interarm Rearrangements in Genus Anopheles.</title>
        <authorList>
            <person name="Artemov G.N."/>
            <person name="Peery A.N."/>
            <person name="Jiang X."/>
            <person name="Tu Z."/>
            <person name="Stegniy V.N."/>
            <person name="Sharakhova M.V."/>
            <person name="Sharakhov I.V."/>
        </authorList>
    </citation>
    <scope>NUCLEOTIDE SEQUENCE [LARGE SCALE GENOMIC DNA]</scope>
    <source>
        <strain evidence="2 3">ALBI9_A</strain>
    </source>
</reference>
<feature type="region of interest" description="Disordered" evidence="1">
    <location>
        <begin position="40"/>
        <end position="75"/>
    </location>
</feature>
<keyword evidence="3" id="KW-1185">Reference proteome</keyword>
<feature type="region of interest" description="Disordered" evidence="1">
    <location>
        <begin position="1"/>
        <end position="28"/>
    </location>
</feature>
<dbReference type="EnsemblMetazoa" id="AALB005070-RA">
    <property type="protein sequence ID" value="AALB005070-PA"/>
    <property type="gene ID" value="AALB005070"/>
</dbReference>
<proteinExistence type="predicted"/>
<dbReference type="AlphaFoldDB" id="A0A182FEX9"/>
<feature type="compositionally biased region" description="Polar residues" evidence="1">
    <location>
        <begin position="10"/>
        <end position="25"/>
    </location>
</feature>
<feature type="compositionally biased region" description="Basic residues" evidence="1">
    <location>
        <begin position="53"/>
        <end position="69"/>
    </location>
</feature>